<dbReference type="AlphaFoldDB" id="A0A0A9GB48"/>
<accession>A0A0A9GB48</accession>
<dbReference type="GO" id="GO:0006357">
    <property type="term" value="P:regulation of transcription by RNA polymerase II"/>
    <property type="evidence" value="ECO:0007669"/>
    <property type="project" value="TreeGrafter"/>
</dbReference>
<proteinExistence type="predicted"/>
<dbReference type="GO" id="GO:0005634">
    <property type="term" value="C:nucleus"/>
    <property type="evidence" value="ECO:0007669"/>
    <property type="project" value="TreeGrafter"/>
</dbReference>
<evidence type="ECO:0008006" key="2">
    <source>
        <dbReference type="Google" id="ProtNLM"/>
    </source>
</evidence>
<dbReference type="PANTHER" id="PTHR34396">
    <property type="entry name" value="OS03G0264950 PROTEIN-RELATED"/>
    <property type="match status" value="1"/>
</dbReference>
<dbReference type="InterPro" id="IPR053031">
    <property type="entry name" value="Cuticle_assoc_protein"/>
</dbReference>
<dbReference type="GO" id="GO:1990837">
    <property type="term" value="F:sequence-specific double-stranded DNA binding"/>
    <property type="evidence" value="ECO:0007669"/>
    <property type="project" value="TreeGrafter"/>
</dbReference>
<reference evidence="1" key="1">
    <citation type="submission" date="2014-09" db="EMBL/GenBank/DDBJ databases">
        <authorList>
            <person name="Magalhaes I.L.F."/>
            <person name="Oliveira U."/>
            <person name="Santos F.R."/>
            <person name="Vidigal T.H.D.A."/>
            <person name="Brescovit A.D."/>
            <person name="Santos A.J."/>
        </authorList>
    </citation>
    <scope>NUCLEOTIDE SEQUENCE</scope>
    <source>
        <tissue evidence="1">Shoot tissue taken approximately 20 cm above the soil surface</tissue>
    </source>
</reference>
<protein>
    <recommendedName>
        <fullName evidence="2">BED-type domain-containing protein</fullName>
    </recommendedName>
</protein>
<name>A0A0A9GB48_ARUDO</name>
<dbReference type="EMBL" id="GBRH01178125">
    <property type="protein sequence ID" value="JAE19771.1"/>
    <property type="molecule type" value="Transcribed_RNA"/>
</dbReference>
<sequence>MKGRCKYCDELIGAKRGSGTSAFLKHLTTCKKWSQALRIVQDLSSTMRSPNGACLKNWSYEPQVARRELLQMVSFHRIPFTFMEYDGFRRFVEILV</sequence>
<organism evidence="1">
    <name type="scientific">Arundo donax</name>
    <name type="common">Giant reed</name>
    <name type="synonym">Donax arundinaceus</name>
    <dbReference type="NCBI Taxonomy" id="35708"/>
    <lineage>
        <taxon>Eukaryota</taxon>
        <taxon>Viridiplantae</taxon>
        <taxon>Streptophyta</taxon>
        <taxon>Embryophyta</taxon>
        <taxon>Tracheophyta</taxon>
        <taxon>Spermatophyta</taxon>
        <taxon>Magnoliopsida</taxon>
        <taxon>Liliopsida</taxon>
        <taxon>Poales</taxon>
        <taxon>Poaceae</taxon>
        <taxon>PACMAD clade</taxon>
        <taxon>Arundinoideae</taxon>
        <taxon>Arundineae</taxon>
        <taxon>Arundo</taxon>
    </lineage>
</organism>
<reference evidence="1" key="2">
    <citation type="journal article" date="2015" name="Data Brief">
        <title>Shoot transcriptome of the giant reed, Arundo donax.</title>
        <authorList>
            <person name="Barrero R.A."/>
            <person name="Guerrero F.D."/>
            <person name="Moolhuijzen P."/>
            <person name="Goolsby J.A."/>
            <person name="Tidwell J."/>
            <person name="Bellgard S.E."/>
            <person name="Bellgard M.I."/>
        </authorList>
    </citation>
    <scope>NUCLEOTIDE SEQUENCE</scope>
    <source>
        <tissue evidence="1">Shoot tissue taken approximately 20 cm above the soil surface</tissue>
    </source>
</reference>
<evidence type="ECO:0000313" key="1">
    <source>
        <dbReference type="EMBL" id="JAE19771.1"/>
    </source>
</evidence>
<dbReference type="PANTHER" id="PTHR34396:SF27">
    <property type="entry name" value="OS08G0208700 PROTEIN"/>
    <property type="match status" value="1"/>
</dbReference>